<dbReference type="InterPro" id="IPR036985">
    <property type="entry name" value="Transglutaminase-like_sf"/>
</dbReference>
<name>A0A2R5LJF4_9ACAR</name>
<protein>
    <submittedName>
        <fullName evidence="5">Putative transglutaminase/protease-like logues</fullName>
    </submittedName>
</protein>
<feature type="domain" description="Transglutaminase-like" evidence="4">
    <location>
        <begin position="319"/>
        <end position="412"/>
    </location>
</feature>
<dbReference type="SMART" id="SM00460">
    <property type="entry name" value="TGc"/>
    <property type="match status" value="1"/>
</dbReference>
<dbReference type="EMBL" id="GGLE01005429">
    <property type="protein sequence ID" value="MBY09555.1"/>
    <property type="molecule type" value="Transcribed_RNA"/>
</dbReference>
<reference evidence="5" key="1">
    <citation type="submission" date="2018-03" db="EMBL/GenBank/DDBJ databases">
        <title>The relapsing fever spirochete Borrelia turicatae persists in the highly oxidative environment of its soft-bodied tick vector.</title>
        <authorList>
            <person name="Bourret T.J."/>
            <person name="Boyle W.K."/>
            <person name="Valenzuela J.G."/>
            <person name="Oliveira F."/>
            <person name="Lopez J.E."/>
        </authorList>
    </citation>
    <scope>NUCLEOTIDE SEQUENCE</scope>
    <source>
        <strain evidence="5">Kansas strain/isolate</strain>
        <tissue evidence="5">Salivary glands</tissue>
    </source>
</reference>
<dbReference type="InterPro" id="IPR023608">
    <property type="entry name" value="Transglutaminase_animal"/>
</dbReference>
<dbReference type="SUPFAM" id="SSF49309">
    <property type="entry name" value="Transglutaminase, two C-terminal domains"/>
    <property type="match status" value="2"/>
</dbReference>
<feature type="active site" evidence="2">
    <location>
        <position position="386"/>
    </location>
</feature>
<organism evidence="5">
    <name type="scientific">Ornithodoros turicata</name>
    <dbReference type="NCBI Taxonomy" id="34597"/>
    <lineage>
        <taxon>Eukaryota</taxon>
        <taxon>Metazoa</taxon>
        <taxon>Ecdysozoa</taxon>
        <taxon>Arthropoda</taxon>
        <taxon>Chelicerata</taxon>
        <taxon>Arachnida</taxon>
        <taxon>Acari</taxon>
        <taxon>Parasitiformes</taxon>
        <taxon>Ixodida</taxon>
        <taxon>Ixodoidea</taxon>
        <taxon>Argasidae</taxon>
        <taxon>Ornithodorinae</taxon>
        <taxon>Ornithodoros</taxon>
    </lineage>
</organism>
<dbReference type="InterPro" id="IPR001102">
    <property type="entry name" value="Transglutaminase_N"/>
</dbReference>
<dbReference type="GO" id="GO:0008233">
    <property type="term" value="F:peptidase activity"/>
    <property type="evidence" value="ECO:0007669"/>
    <property type="project" value="UniProtKB-KW"/>
</dbReference>
<dbReference type="PROSITE" id="PS00547">
    <property type="entry name" value="TRANSGLUTAMINASES"/>
    <property type="match status" value="1"/>
</dbReference>
<keyword evidence="3" id="KW-0106">Calcium</keyword>
<dbReference type="PANTHER" id="PTHR11590:SF40">
    <property type="entry name" value="HEMOCYTE PROTEIN-GLUTAMINE GAMMA-GLUTAMYLTRANSFERASE-LIKE PROTEIN"/>
    <property type="match status" value="1"/>
</dbReference>
<evidence type="ECO:0000313" key="5">
    <source>
        <dbReference type="EMBL" id="MBY09555.1"/>
    </source>
</evidence>
<feature type="binding site" evidence="3">
    <location>
        <position position="511"/>
    </location>
    <ligand>
        <name>Ca(2+)</name>
        <dbReference type="ChEBI" id="CHEBI:29108"/>
    </ligand>
</feature>
<dbReference type="GO" id="GO:0046872">
    <property type="term" value="F:metal ion binding"/>
    <property type="evidence" value="ECO:0007669"/>
    <property type="project" value="UniProtKB-KW"/>
</dbReference>
<dbReference type="GO" id="GO:0006508">
    <property type="term" value="P:proteolysis"/>
    <property type="evidence" value="ECO:0007669"/>
    <property type="project" value="UniProtKB-KW"/>
</dbReference>
<keyword evidence="5" id="KW-0645">Protease</keyword>
<sequence length="748" mass="85054">MPGHGRRHVNQPHSDEHRAHMAANLARMRREYERRRNEEARARAPVTAIEVDRLEFYARDNGRHHHTDMYDLVEGQDPSPVLRRGQPFFIAIRFKTPYDPAKDTVQLDFSIGSSPELSKGTFVSLAVPDNKGEFSRAPTHWDVRISQHDRSVVTLQVHIPPSVSIGSWNLAVLGRSRNDPKAKSKYRYDKSIYVIFNPWCKEDAVYMESEEDRREYVLNDVGKIYMGSWKQPHGRQWIFGQFADMVLPACMFILDKSNLTYAARSNPVKVVRAISAMINSADDSGVLTGNWTGNYEDGTAPWMWTGSSAILEQYLKSSGEPVNYGQCWVFAGVYNTVCRALGIPSRPVTCYASAHDTDESITIDRYFDKDGEELKKYAKDSVWNFHVWNETWMARLDLPPGYGGWQAVDATPQETSDGFYQVGPCSVAAVRKGEIGYMYDSPFVFAEVNADVVHWKEDPDSSFGWTRQKTLTYHIGLGVLTKKPNVDLKDGIEDAEDITCSYKIKEGTDEERMVVLNAARSGGLAFLFDLPEKKNEDVILKLHDIESIEIGKPFDIVLSMQNQSNEQRTVNAVLSASSVYYTGISARKIKRERATFVLQPRDEEVLLMKVEPHEYLDKLVDYAMVKIYVIANIQETRQTWSEEDDFTIEKPRLNVQIEGDVRVGRQLNAILSFQNPLDQDLQECMCTIEGPGIANAFVLQLPNVRARSSWVYRQTLVPRRPGPRKIVAVFNCRELFNVEGSADVVVQE</sequence>
<proteinExistence type="inferred from homology"/>
<dbReference type="FunFam" id="2.60.40.10:FF:000171">
    <property type="entry name" value="protein-glutamine gamma-glutamyltransferase 6"/>
    <property type="match status" value="1"/>
</dbReference>
<dbReference type="Pfam" id="PF01841">
    <property type="entry name" value="Transglut_core"/>
    <property type="match status" value="1"/>
</dbReference>
<dbReference type="Gene3D" id="2.60.40.10">
    <property type="entry name" value="Immunoglobulins"/>
    <property type="match status" value="3"/>
</dbReference>
<dbReference type="InterPro" id="IPR038765">
    <property type="entry name" value="Papain-like_cys_pep_sf"/>
</dbReference>
<dbReference type="Pfam" id="PF00927">
    <property type="entry name" value="Transglut_C"/>
    <property type="match status" value="2"/>
</dbReference>
<evidence type="ECO:0000259" key="4">
    <source>
        <dbReference type="SMART" id="SM00460"/>
    </source>
</evidence>
<dbReference type="InterPro" id="IPR013808">
    <property type="entry name" value="Transglutaminase_AS"/>
</dbReference>
<feature type="binding site" evidence="3">
    <location>
        <position position="506"/>
    </location>
    <ligand>
        <name>Ca(2+)</name>
        <dbReference type="ChEBI" id="CHEBI:29108"/>
    </ligand>
</feature>
<dbReference type="FunFam" id="2.60.40.10:FF:000090">
    <property type="entry name" value="Protein-glutamine gamma-glutamyltransferase 2"/>
    <property type="match status" value="1"/>
</dbReference>
<dbReference type="InterPro" id="IPR036238">
    <property type="entry name" value="Transglutaminase_C_sf"/>
</dbReference>
<dbReference type="InterPro" id="IPR008958">
    <property type="entry name" value="Transglutaminase_C"/>
</dbReference>
<accession>A0A2R5LJF4</accession>
<dbReference type="InterPro" id="IPR013783">
    <property type="entry name" value="Ig-like_fold"/>
</dbReference>
<evidence type="ECO:0000256" key="1">
    <source>
        <dbReference type="ARBA" id="ARBA00005968"/>
    </source>
</evidence>
<dbReference type="PIRSF" id="PIRSF000459">
    <property type="entry name" value="TGM_EBP42"/>
    <property type="match status" value="1"/>
</dbReference>
<keyword evidence="3" id="KW-0479">Metal-binding</keyword>
<comment type="similarity">
    <text evidence="1">Belongs to the transglutaminase superfamily. Transglutaminase family.</text>
</comment>
<dbReference type="Pfam" id="PF00868">
    <property type="entry name" value="Transglut_N"/>
    <property type="match status" value="1"/>
</dbReference>
<dbReference type="GO" id="GO:0003810">
    <property type="term" value="F:protein-glutamine gamma-glutamyltransferase activity"/>
    <property type="evidence" value="ECO:0007669"/>
    <property type="project" value="InterPro"/>
</dbReference>
<feature type="active site" evidence="2">
    <location>
        <position position="409"/>
    </location>
</feature>
<keyword evidence="5" id="KW-0378">Hydrolase</keyword>
<evidence type="ECO:0000256" key="2">
    <source>
        <dbReference type="PIRSR" id="PIRSR000459-1"/>
    </source>
</evidence>
<dbReference type="Gene3D" id="3.90.260.10">
    <property type="entry name" value="Transglutaminase-like"/>
    <property type="match status" value="1"/>
</dbReference>
<feature type="active site" evidence="2">
    <location>
        <position position="327"/>
    </location>
</feature>
<dbReference type="InterPro" id="IPR002931">
    <property type="entry name" value="Transglutaminase-like"/>
</dbReference>
<dbReference type="SUPFAM" id="SSF54001">
    <property type="entry name" value="Cysteine proteinases"/>
    <property type="match status" value="1"/>
</dbReference>
<dbReference type="FunFam" id="3.90.260.10:FF:000002">
    <property type="entry name" value="Erythrocyte membrane protein band 4.2"/>
    <property type="match status" value="1"/>
</dbReference>
<dbReference type="SUPFAM" id="SSF81296">
    <property type="entry name" value="E set domains"/>
    <property type="match status" value="1"/>
</dbReference>
<feature type="binding site" evidence="3">
    <location>
        <position position="449"/>
    </location>
    <ligand>
        <name>Ca(2+)</name>
        <dbReference type="ChEBI" id="CHEBI:29108"/>
    </ligand>
</feature>
<dbReference type="AlphaFoldDB" id="A0A2R5LJF4"/>
<dbReference type="InterPro" id="IPR050779">
    <property type="entry name" value="Transglutaminase"/>
</dbReference>
<feature type="binding site" evidence="3">
    <location>
        <position position="451"/>
    </location>
    <ligand>
        <name>Ca(2+)</name>
        <dbReference type="ChEBI" id="CHEBI:29108"/>
    </ligand>
</feature>
<dbReference type="InterPro" id="IPR014756">
    <property type="entry name" value="Ig_E-set"/>
</dbReference>
<dbReference type="PANTHER" id="PTHR11590">
    <property type="entry name" value="PROTEIN-GLUTAMINE GAMMA-GLUTAMYLTRANSFERASE"/>
    <property type="match status" value="1"/>
</dbReference>
<comment type="cofactor">
    <cofactor evidence="3">
        <name>Ca(2+)</name>
        <dbReference type="ChEBI" id="CHEBI:29108"/>
    </cofactor>
    <text evidence="3">Binds 1 Ca(2+) ion per subunit.</text>
</comment>
<evidence type="ECO:0000256" key="3">
    <source>
        <dbReference type="PIRSR" id="PIRSR000459-2"/>
    </source>
</evidence>